<dbReference type="AlphaFoldDB" id="A0A1W6AJC6"/>
<geneLocation type="plasmid" evidence="1 2">
    <name>unnamed5</name>
</geneLocation>
<proteinExistence type="predicted"/>
<evidence type="ECO:0000313" key="1">
    <source>
        <dbReference type="EMBL" id="ARJ25944.1"/>
    </source>
</evidence>
<keyword evidence="1" id="KW-0614">Plasmid</keyword>
<name>A0A1W6AJC6_BACMY</name>
<organism evidence="1 2">
    <name type="scientific">Bacillus mycoides</name>
    <dbReference type="NCBI Taxonomy" id="1405"/>
    <lineage>
        <taxon>Bacteria</taxon>
        <taxon>Bacillati</taxon>
        <taxon>Bacillota</taxon>
        <taxon>Bacilli</taxon>
        <taxon>Bacillales</taxon>
        <taxon>Bacillaceae</taxon>
        <taxon>Bacillus</taxon>
        <taxon>Bacillus cereus group</taxon>
    </lineage>
</organism>
<sequence>MGEFQSGKREGYIYGYIFLSGNKGLVLDEGPNEYPIDSAELLINGEFILFENLTLDLLKETNLYGSKARIKENLIS</sequence>
<dbReference type="Proteomes" id="UP000192932">
    <property type="component" value="Plasmid unnamed5"/>
</dbReference>
<gene>
    <name evidence="1" type="ORF">B7492_33470</name>
</gene>
<accession>A0A1W6AJC6</accession>
<dbReference type="EMBL" id="CP020748">
    <property type="protein sequence ID" value="ARJ25944.1"/>
    <property type="molecule type" value="Genomic_DNA"/>
</dbReference>
<dbReference type="RefSeq" id="WP_033694067.1">
    <property type="nucleotide sequence ID" value="NZ_CP020748.1"/>
</dbReference>
<protein>
    <submittedName>
        <fullName evidence="1">Uncharacterized protein</fullName>
    </submittedName>
</protein>
<reference evidence="1 2" key="1">
    <citation type="submission" date="2017-04" db="EMBL/GenBank/DDBJ databases">
        <title>The Characteristic of a Fine Plant Growth-Promoting Rhizobacteria Bacillus mycoides Gnyt1 and its Whole Genome Sequencing Analysis.</title>
        <authorList>
            <person name="Li J.H."/>
            <person name="Yao T."/>
        </authorList>
    </citation>
    <scope>NUCLEOTIDE SEQUENCE [LARGE SCALE GENOMIC DNA]</scope>
    <source>
        <strain evidence="1 2">Gnyt1</strain>
        <plasmid evidence="2">Plasmid unnamed5</plasmid>
    </source>
</reference>
<evidence type="ECO:0000313" key="2">
    <source>
        <dbReference type="Proteomes" id="UP000192932"/>
    </source>
</evidence>